<reference evidence="3" key="1">
    <citation type="journal article" date="2023" name="Plant J.">
        <title>Genome sequences and population genomics provide insights into the demographic history, inbreeding, and mutation load of two 'living fossil' tree species of Dipteronia.</title>
        <authorList>
            <person name="Feng Y."/>
            <person name="Comes H.P."/>
            <person name="Chen J."/>
            <person name="Zhu S."/>
            <person name="Lu R."/>
            <person name="Zhang X."/>
            <person name="Li P."/>
            <person name="Qiu J."/>
            <person name="Olsen K.M."/>
            <person name="Qiu Y."/>
        </authorList>
    </citation>
    <scope>NUCLEOTIDE SEQUENCE</scope>
    <source>
        <strain evidence="3">KIB01</strain>
    </source>
</reference>
<gene>
    <name evidence="3" type="ORF">Ddye_023278</name>
</gene>
<protein>
    <recommendedName>
        <fullName evidence="2">HAT C-terminal dimerisation domain-containing protein</fullName>
    </recommendedName>
</protein>
<dbReference type="GO" id="GO:0046983">
    <property type="term" value="F:protein dimerization activity"/>
    <property type="evidence" value="ECO:0007669"/>
    <property type="project" value="InterPro"/>
</dbReference>
<organism evidence="3 4">
    <name type="scientific">Dipteronia dyeriana</name>
    <dbReference type="NCBI Taxonomy" id="168575"/>
    <lineage>
        <taxon>Eukaryota</taxon>
        <taxon>Viridiplantae</taxon>
        <taxon>Streptophyta</taxon>
        <taxon>Embryophyta</taxon>
        <taxon>Tracheophyta</taxon>
        <taxon>Spermatophyta</taxon>
        <taxon>Magnoliopsida</taxon>
        <taxon>eudicotyledons</taxon>
        <taxon>Gunneridae</taxon>
        <taxon>Pentapetalae</taxon>
        <taxon>rosids</taxon>
        <taxon>malvids</taxon>
        <taxon>Sapindales</taxon>
        <taxon>Sapindaceae</taxon>
        <taxon>Hippocastanoideae</taxon>
        <taxon>Acereae</taxon>
        <taxon>Dipteronia</taxon>
    </lineage>
</organism>
<feature type="region of interest" description="Disordered" evidence="1">
    <location>
        <begin position="1"/>
        <end position="34"/>
    </location>
</feature>
<dbReference type="PANTHER" id="PTHR23272:SF193">
    <property type="entry name" value="OS07G0624100 PROTEIN"/>
    <property type="match status" value="1"/>
</dbReference>
<proteinExistence type="predicted"/>
<evidence type="ECO:0000313" key="4">
    <source>
        <dbReference type="Proteomes" id="UP001280121"/>
    </source>
</evidence>
<feature type="compositionally biased region" description="Polar residues" evidence="1">
    <location>
        <begin position="1"/>
        <end position="18"/>
    </location>
</feature>
<comment type="caution">
    <text evidence="3">The sequence shown here is derived from an EMBL/GenBank/DDBJ whole genome shotgun (WGS) entry which is preliminary data.</text>
</comment>
<dbReference type="Proteomes" id="UP001280121">
    <property type="component" value="Unassembled WGS sequence"/>
</dbReference>
<dbReference type="EMBL" id="JANJYI010000007">
    <property type="protein sequence ID" value="KAK2641515.1"/>
    <property type="molecule type" value="Genomic_DNA"/>
</dbReference>
<evidence type="ECO:0000256" key="1">
    <source>
        <dbReference type="SAM" id="MobiDB-lite"/>
    </source>
</evidence>
<dbReference type="AlphaFoldDB" id="A0AAD9TTM7"/>
<evidence type="ECO:0000313" key="3">
    <source>
        <dbReference type="EMBL" id="KAK2641515.1"/>
    </source>
</evidence>
<sequence>MTNFEGSQVNVSTGSGNNEVEDVEPDSASGGSNRKRKTSFVWNYMNGVDVNGVMMAKLRETMNGWLNSIDIEIQAMAREFELYKSQADNIINKSELERYLDEQVENNSPDFDILSWWKGNKGKYPILAKIARDILAIPMSTVVSESVFSAWVDF</sequence>
<name>A0AAD9TTM7_9ROSI</name>
<accession>A0AAD9TTM7</accession>
<dbReference type="PANTHER" id="PTHR23272">
    <property type="entry name" value="BED FINGER-RELATED"/>
    <property type="match status" value="1"/>
</dbReference>
<evidence type="ECO:0000259" key="2">
    <source>
        <dbReference type="Pfam" id="PF05699"/>
    </source>
</evidence>
<dbReference type="SUPFAM" id="SSF53098">
    <property type="entry name" value="Ribonuclease H-like"/>
    <property type="match status" value="1"/>
</dbReference>
<dbReference type="Pfam" id="PF05699">
    <property type="entry name" value="Dimer_Tnp_hAT"/>
    <property type="match status" value="1"/>
</dbReference>
<dbReference type="InterPro" id="IPR012337">
    <property type="entry name" value="RNaseH-like_sf"/>
</dbReference>
<dbReference type="InterPro" id="IPR008906">
    <property type="entry name" value="HATC_C_dom"/>
</dbReference>
<keyword evidence="4" id="KW-1185">Reference proteome</keyword>
<feature type="domain" description="HAT C-terminal dimerisation" evidence="2">
    <location>
        <begin position="95"/>
        <end position="150"/>
    </location>
</feature>